<keyword evidence="5 10" id="KW-1133">Transmembrane helix</keyword>
<feature type="region of interest" description="Disordered" evidence="9">
    <location>
        <begin position="797"/>
        <end position="847"/>
    </location>
</feature>
<dbReference type="Proteomes" id="UP000077115">
    <property type="component" value="Unassembled WGS sequence"/>
</dbReference>
<keyword evidence="2" id="KW-0813">Transport</keyword>
<keyword evidence="4" id="KW-0256">Endoplasmic reticulum</keyword>
<evidence type="ECO:0000256" key="2">
    <source>
        <dbReference type="ARBA" id="ARBA00022448"/>
    </source>
</evidence>
<keyword evidence="3 10" id="KW-0812">Transmembrane</keyword>
<keyword evidence="7" id="KW-0446">Lipid-binding</keyword>
<feature type="region of interest" description="Disordered" evidence="9">
    <location>
        <begin position="1106"/>
        <end position="1131"/>
    </location>
</feature>
<dbReference type="GO" id="GO:1990456">
    <property type="term" value="P:mitochondrion-endoplasmic reticulum membrane tethering"/>
    <property type="evidence" value="ECO:0007669"/>
    <property type="project" value="TreeGrafter"/>
</dbReference>
<feature type="region of interest" description="Disordered" evidence="9">
    <location>
        <begin position="1561"/>
        <end position="1592"/>
    </location>
</feature>
<evidence type="ECO:0000259" key="11">
    <source>
        <dbReference type="PROSITE" id="PS51847"/>
    </source>
</evidence>
<feature type="transmembrane region" description="Helical" evidence="10">
    <location>
        <begin position="20"/>
        <end position="42"/>
    </location>
</feature>
<dbReference type="OrthoDB" id="26740at2759"/>
<dbReference type="CDD" id="cd21669">
    <property type="entry name" value="SMP_SF"/>
    <property type="match status" value="1"/>
</dbReference>
<dbReference type="GO" id="GO:0015914">
    <property type="term" value="P:phospholipid transport"/>
    <property type="evidence" value="ECO:0007669"/>
    <property type="project" value="TreeGrafter"/>
</dbReference>
<evidence type="ECO:0000256" key="9">
    <source>
        <dbReference type="SAM" id="MobiDB-lite"/>
    </source>
</evidence>
<evidence type="ECO:0000256" key="3">
    <source>
        <dbReference type="ARBA" id="ARBA00022692"/>
    </source>
</evidence>
<evidence type="ECO:0000256" key="6">
    <source>
        <dbReference type="ARBA" id="ARBA00023055"/>
    </source>
</evidence>
<dbReference type="STRING" id="403673.A0A177WMF9"/>
<gene>
    <name evidence="12" type="ORF">BDEG_24921</name>
</gene>
<dbReference type="PANTHER" id="PTHR13466:SF0">
    <property type="entry name" value="SMP-LTD DOMAIN-CONTAINING PROTEIN"/>
    <property type="match status" value="1"/>
</dbReference>
<protein>
    <recommendedName>
        <fullName evidence="11">SMP-LTD domain-containing protein</fullName>
    </recommendedName>
</protein>
<dbReference type="EMBL" id="DS022305">
    <property type="protein sequence ID" value="OAJ41299.1"/>
    <property type="molecule type" value="Genomic_DNA"/>
</dbReference>
<dbReference type="GO" id="GO:0032865">
    <property type="term" value="C:ERMES complex"/>
    <property type="evidence" value="ECO:0007669"/>
    <property type="project" value="TreeGrafter"/>
</dbReference>
<dbReference type="VEuPathDB" id="FungiDB:BDEG_24921"/>
<feature type="compositionally biased region" description="Polar residues" evidence="9">
    <location>
        <begin position="192"/>
        <end position="209"/>
    </location>
</feature>
<feature type="compositionally biased region" description="Polar residues" evidence="9">
    <location>
        <begin position="1581"/>
        <end position="1592"/>
    </location>
</feature>
<proteinExistence type="predicted"/>
<accession>A0A177WMF9</accession>
<feature type="region of interest" description="Disordered" evidence="9">
    <location>
        <begin position="183"/>
        <end position="209"/>
    </location>
</feature>
<dbReference type="PANTHER" id="PTHR13466">
    <property type="entry name" value="TEX2 PROTEIN-RELATED"/>
    <property type="match status" value="1"/>
</dbReference>
<feature type="domain" description="SMP-LTD" evidence="11">
    <location>
        <begin position="229"/>
        <end position="415"/>
    </location>
</feature>
<evidence type="ECO:0000256" key="4">
    <source>
        <dbReference type="ARBA" id="ARBA00022824"/>
    </source>
</evidence>
<keyword evidence="8 10" id="KW-0472">Membrane</keyword>
<feature type="compositionally biased region" description="Polar residues" evidence="9">
    <location>
        <begin position="797"/>
        <end position="811"/>
    </location>
</feature>
<evidence type="ECO:0000256" key="8">
    <source>
        <dbReference type="ARBA" id="ARBA00023136"/>
    </source>
</evidence>
<dbReference type="InterPro" id="IPR031468">
    <property type="entry name" value="SMP_LBD"/>
</dbReference>
<evidence type="ECO:0000256" key="5">
    <source>
        <dbReference type="ARBA" id="ARBA00022989"/>
    </source>
</evidence>
<keyword evidence="6" id="KW-0445">Lipid transport</keyword>
<name>A0A177WMF9_BATDL</name>
<dbReference type="InterPro" id="IPR036598">
    <property type="entry name" value="GOLD_dom_sf"/>
</dbReference>
<sequence length="1661" mass="181078">MLGWVMATSSFILDGTASFVRGTLFGILLTLLLETAAVLYLLKALADPHHRFTNASAGDRSSKDLVPEQGPTLVSNIPKSGSNGIAASTSVNSTGSAVSNSDTVPEHLRPWPAAIVAFLSKELTPQLNDWPLADGKPVHKATFDAIQFLHSSASASTSTSAKPIPSSTSATCVTTGSTIKPNLELSAGHDATGTSTAANTTLSAEPSHQPVTHTIASISHETDPVAVGELEHCHWLNVILHRFFLTFRGSVLFKKRWTERMSQKLNMKLKNNTFVSAIQIKELSLGDNSPEISGIRLLKGVTKDLAVIGEADVSYNGGGSILLEVVLTAGITIPARVFLNQFTGSIRVRTPSVLWPDMIGVTFVEDPGISFTVDTGTGRINEFLRSMINKAVASIVRKTFLELWVLPSWRTFFLPQMQPSAEEYNEMSRLKAEAAFNQGGKDSFGQPLQPSKHTLAGRATALWESRILRGSKLQHKDMLQGSTFNTTLALTPVCHLQPEDMEESLSELFLKFVQESATATASALPATADIAVSKKSEEGSISSNSISNLAMGNNASTNNVLDVSQEHAKPHLPLALSALTQSTSNPGLSSLLPLASQQSTAPTQQPVFEWKTIRNRLGVHIQKRLEPDSVYADMIRAFITIECDPDRVGRVLCNPEHFGHIYDSFESARFVHEFGNNRTIMLSKFKFGRSITKSLLLFCCRRILPCSTDIPEEAEMAMLNDSLTSLPLASDASTENDEPIKKPPQKLIFIMRSIKSFNFSEPQKYESTVSDPKKISRVYSTSDLSLSAAASQTDLNGLNSSTVTGFGSDTVEQNEHENDGLNAQSETPKLDSKSLKHRRRSQSFNIDTSKTLPVDSSAIQHKTPRHVNSLASISVKNISLEIPLSTNRVADLSFHQLALELWSNWQKTVSETTPTKIAAEVKARSDVYLYGYLIEPCPDNPNHSKVTVISHMSPELQRLDMDFNTCRKLKLFIEELDQFTRGTHPSSLKNTDAGNEINRRRLFPFGGSSEPNDPSLLSADGRRIDKIKNYLGSTASYLMKGRKGLNAIWSASRSAARDHDSGEEFDGDDMALSGELHLPTASSNENFKHDMDNYFDEVESEADYLHKPSNNEVPGDQGRPTTDSKPSSLRQPKSLSALWLNSQQRSISAPEPSSELLSGNSCSGNVDFTIIAPRRSLAHELSEFGREPYVERVLYAKEAVRVEIQYDRSKFGPAVVFEWEYMMRVESTAYFSIIYVPNTFESGTYPIINLLPVSHAPATGFSLFPTASVQSYIGPAYGTSNISSLASGMFVLSWEGPGTQLKKQLRSFAYKCLIHNLDISPDDTISTIGPANKYRSSTIRTGTCVEIVIPRKSFFSLPLLYDDRLVHSGIDVTMMHTTLEWEFTTGGYDITFAIYFDPISTSEKKDPPGLDEKKSTVGITHDFALKTIVEDNAAFSGPVVHSSTASNTTTDAIEAANSTESGKHQTAVATHRLNVLEIESESNPRRSLSDRLAAAVGRDGLLVSDQHTPPAGSNQSSTTSSPLLTATHTTQSDSVTSMALSSAKSTMASIIASRLVTASRSNATQRDVASGGNGPRMAFQPHTNAEFNSSGSPHRVCLVQPVRVNSSRGHTFGSMDVTGKYGVYTLLWDNSTSLVTSRTVGVKTHLVTIGSVDAEENSNEG</sequence>
<feature type="region of interest" description="Disordered" evidence="9">
    <location>
        <begin position="1502"/>
        <end position="1538"/>
    </location>
</feature>
<evidence type="ECO:0000256" key="10">
    <source>
        <dbReference type="SAM" id="Phobius"/>
    </source>
</evidence>
<dbReference type="PROSITE" id="PS51847">
    <property type="entry name" value="SMP"/>
    <property type="match status" value="1"/>
</dbReference>
<dbReference type="eggNOG" id="ENOG502T025">
    <property type="taxonomic scope" value="Eukaryota"/>
</dbReference>
<evidence type="ECO:0000313" key="12">
    <source>
        <dbReference type="EMBL" id="OAJ41299.1"/>
    </source>
</evidence>
<evidence type="ECO:0000256" key="7">
    <source>
        <dbReference type="ARBA" id="ARBA00023121"/>
    </source>
</evidence>
<evidence type="ECO:0000256" key="1">
    <source>
        <dbReference type="ARBA" id="ARBA00004586"/>
    </source>
</evidence>
<dbReference type="SUPFAM" id="SSF101576">
    <property type="entry name" value="Supernatant protein factor (SPF), C-terminal domain"/>
    <property type="match status" value="1"/>
</dbReference>
<feature type="compositionally biased region" description="Polar residues" evidence="9">
    <location>
        <begin position="1505"/>
        <end position="1515"/>
    </location>
</feature>
<evidence type="ECO:0000313" key="13">
    <source>
        <dbReference type="Proteomes" id="UP000077115"/>
    </source>
</evidence>
<organism evidence="12 13">
    <name type="scientific">Batrachochytrium dendrobatidis (strain JEL423)</name>
    <dbReference type="NCBI Taxonomy" id="403673"/>
    <lineage>
        <taxon>Eukaryota</taxon>
        <taxon>Fungi</taxon>
        <taxon>Fungi incertae sedis</taxon>
        <taxon>Chytridiomycota</taxon>
        <taxon>Chytridiomycota incertae sedis</taxon>
        <taxon>Chytridiomycetes</taxon>
        <taxon>Rhizophydiales</taxon>
        <taxon>Rhizophydiales incertae sedis</taxon>
        <taxon>Batrachochytrium</taxon>
    </lineage>
</organism>
<dbReference type="GO" id="GO:0008289">
    <property type="term" value="F:lipid binding"/>
    <property type="evidence" value="ECO:0007669"/>
    <property type="project" value="UniProtKB-KW"/>
</dbReference>
<reference evidence="12 13" key="2">
    <citation type="submission" date="2016-05" db="EMBL/GenBank/DDBJ databases">
        <title>Lineage-specific infection strategies underlie the spectrum of fungal disease in amphibians.</title>
        <authorList>
            <person name="Cuomo C.A."/>
            <person name="Farrer R.A."/>
            <person name="James T."/>
            <person name="Longcore J."/>
            <person name="Birren B."/>
        </authorList>
    </citation>
    <scope>NUCLEOTIDE SEQUENCE [LARGE SCALE GENOMIC DNA]</scope>
    <source>
        <strain evidence="12 13">JEL423</strain>
    </source>
</reference>
<reference evidence="12 13" key="1">
    <citation type="submission" date="2006-10" db="EMBL/GenBank/DDBJ databases">
        <title>The Genome Sequence of Batrachochytrium dendrobatidis JEL423.</title>
        <authorList>
            <consortium name="The Broad Institute Genome Sequencing Platform"/>
            <person name="Birren B."/>
            <person name="Lander E."/>
            <person name="Galagan J."/>
            <person name="Cuomo C."/>
            <person name="Devon K."/>
            <person name="Jaffe D."/>
            <person name="Butler J."/>
            <person name="Alvarez P."/>
            <person name="Gnerre S."/>
            <person name="Grabherr M."/>
            <person name="Kleber M."/>
            <person name="Mauceli E."/>
            <person name="Brockman W."/>
            <person name="Young S."/>
            <person name="LaButti K."/>
            <person name="Sykes S."/>
            <person name="DeCaprio D."/>
            <person name="Crawford M."/>
            <person name="Koehrsen M."/>
            <person name="Engels R."/>
            <person name="Montgomery P."/>
            <person name="Pearson M."/>
            <person name="Howarth C."/>
            <person name="Larson L."/>
            <person name="White J."/>
            <person name="O'Leary S."/>
            <person name="Kodira C."/>
            <person name="Zeng Q."/>
            <person name="Yandava C."/>
            <person name="Alvarado L."/>
            <person name="Longcore J."/>
            <person name="James T."/>
        </authorList>
    </citation>
    <scope>NUCLEOTIDE SEQUENCE [LARGE SCALE GENOMIC DNA]</scope>
    <source>
        <strain evidence="12 13">JEL423</strain>
    </source>
</reference>
<feature type="compositionally biased region" description="Low complexity" evidence="9">
    <location>
        <begin position="1516"/>
        <end position="1530"/>
    </location>
</feature>
<feature type="compositionally biased region" description="Polar residues" evidence="9">
    <location>
        <begin position="1119"/>
        <end position="1131"/>
    </location>
</feature>
<comment type="subcellular location">
    <subcellularLocation>
        <location evidence="1">Endoplasmic reticulum membrane</location>
    </subcellularLocation>
</comment>
<dbReference type="GO" id="GO:0005789">
    <property type="term" value="C:endoplasmic reticulum membrane"/>
    <property type="evidence" value="ECO:0007669"/>
    <property type="project" value="UniProtKB-SubCell"/>
</dbReference>